<dbReference type="PANTHER" id="PTHR35288">
    <property type="entry name" value="TAIL FIBER"/>
    <property type="match status" value="1"/>
</dbReference>
<keyword evidence="3" id="KW-1185">Reference proteome</keyword>
<dbReference type="KEGG" id="jcu:105634884"/>
<feature type="transmembrane region" description="Helical" evidence="1">
    <location>
        <begin position="7"/>
        <end position="27"/>
    </location>
</feature>
<keyword evidence="1" id="KW-0812">Transmembrane</keyword>
<dbReference type="STRING" id="180498.A0A067KXW8"/>
<dbReference type="Proteomes" id="UP000027138">
    <property type="component" value="Unassembled WGS sequence"/>
</dbReference>
<keyword evidence="1" id="KW-0472">Membrane</keyword>
<dbReference type="OrthoDB" id="2016444at2759"/>
<reference evidence="2 3" key="1">
    <citation type="journal article" date="2014" name="PLoS ONE">
        <title>Global Analysis of Gene Expression Profiles in Physic Nut (Jatropha curcas L.) Seedlings Exposed to Salt Stress.</title>
        <authorList>
            <person name="Zhang L."/>
            <person name="Zhang C."/>
            <person name="Wu P."/>
            <person name="Chen Y."/>
            <person name="Li M."/>
            <person name="Jiang H."/>
            <person name="Wu G."/>
        </authorList>
    </citation>
    <scope>NUCLEOTIDE SEQUENCE [LARGE SCALE GENOMIC DNA]</scope>
    <source>
        <strain evidence="3">cv. GZQX0401</strain>
        <tissue evidence="2">Young leaves</tissue>
    </source>
</reference>
<accession>A0A067KXW8</accession>
<sequence>MASSKKWAFLISSIASFILFFIIIFQLPLFRVPCRIGICTSPIEVTSSQLIATELCPAFVVKALLYPGAISKASIKNQTLPTFDNLLKLYSLTNFKKGSAKFDLHHLEILAGSYLTVAGAVFGVIRQGRMSLFGTLLIIWGIIREGIQRKSATKAFHIYPEMYIALVCAFLSIRKDVKKLFRSSKARKVVKSLGSKAKYM</sequence>
<evidence type="ECO:0000313" key="2">
    <source>
        <dbReference type="EMBL" id="KDP37115.1"/>
    </source>
</evidence>
<proteinExistence type="predicted"/>
<evidence type="ECO:0000256" key="1">
    <source>
        <dbReference type="SAM" id="Phobius"/>
    </source>
</evidence>
<dbReference type="PANTHER" id="PTHR35288:SF2">
    <property type="entry name" value="TRANSMEMBRANE PROTEIN"/>
    <property type="match status" value="1"/>
</dbReference>
<keyword evidence="1" id="KW-1133">Transmembrane helix</keyword>
<protein>
    <submittedName>
        <fullName evidence="2">Uncharacterized protein</fullName>
    </submittedName>
</protein>
<gene>
    <name evidence="2" type="ORF">JCGZ_06171</name>
</gene>
<organism evidence="2 3">
    <name type="scientific">Jatropha curcas</name>
    <name type="common">Barbados nut</name>
    <dbReference type="NCBI Taxonomy" id="180498"/>
    <lineage>
        <taxon>Eukaryota</taxon>
        <taxon>Viridiplantae</taxon>
        <taxon>Streptophyta</taxon>
        <taxon>Embryophyta</taxon>
        <taxon>Tracheophyta</taxon>
        <taxon>Spermatophyta</taxon>
        <taxon>Magnoliopsida</taxon>
        <taxon>eudicotyledons</taxon>
        <taxon>Gunneridae</taxon>
        <taxon>Pentapetalae</taxon>
        <taxon>rosids</taxon>
        <taxon>fabids</taxon>
        <taxon>Malpighiales</taxon>
        <taxon>Euphorbiaceae</taxon>
        <taxon>Crotonoideae</taxon>
        <taxon>Jatropheae</taxon>
        <taxon>Jatropha</taxon>
    </lineage>
</organism>
<dbReference type="AlphaFoldDB" id="A0A067KXW8"/>
<name>A0A067KXW8_JATCU</name>
<dbReference type="EMBL" id="KK914415">
    <property type="protein sequence ID" value="KDP37115.1"/>
    <property type="molecule type" value="Genomic_DNA"/>
</dbReference>
<evidence type="ECO:0000313" key="3">
    <source>
        <dbReference type="Proteomes" id="UP000027138"/>
    </source>
</evidence>